<gene>
    <name evidence="1" type="ORF">Dda_2057</name>
</gene>
<dbReference type="AlphaFoldDB" id="A0AAD6J302"/>
<comment type="caution">
    <text evidence="1">The sequence shown here is derived from an EMBL/GenBank/DDBJ whole genome shotgun (WGS) entry which is preliminary data.</text>
</comment>
<evidence type="ECO:0000313" key="2">
    <source>
        <dbReference type="Proteomes" id="UP001221413"/>
    </source>
</evidence>
<dbReference type="EMBL" id="JAQGDS010000002">
    <property type="protein sequence ID" value="KAJ6263493.1"/>
    <property type="molecule type" value="Genomic_DNA"/>
</dbReference>
<accession>A0AAD6J302</accession>
<protein>
    <submittedName>
        <fullName evidence="1">Uncharacterized protein</fullName>
    </submittedName>
</protein>
<keyword evidence="2" id="KW-1185">Reference proteome</keyword>
<name>A0AAD6J302_DREDA</name>
<organism evidence="1 2">
    <name type="scientific">Drechslerella dactyloides</name>
    <name type="common">Nematode-trapping fungus</name>
    <name type="synonym">Arthrobotrys dactyloides</name>
    <dbReference type="NCBI Taxonomy" id="74499"/>
    <lineage>
        <taxon>Eukaryota</taxon>
        <taxon>Fungi</taxon>
        <taxon>Dikarya</taxon>
        <taxon>Ascomycota</taxon>
        <taxon>Pezizomycotina</taxon>
        <taxon>Orbiliomycetes</taxon>
        <taxon>Orbiliales</taxon>
        <taxon>Orbiliaceae</taxon>
        <taxon>Drechslerella</taxon>
    </lineage>
</organism>
<dbReference type="Proteomes" id="UP001221413">
    <property type="component" value="Unassembled WGS sequence"/>
</dbReference>
<reference evidence="1" key="1">
    <citation type="submission" date="2023-01" db="EMBL/GenBank/DDBJ databases">
        <title>The chitinases involved in constricting ring structure development in the nematode-trapping fungus Drechslerella dactyloides.</title>
        <authorList>
            <person name="Wang R."/>
            <person name="Zhang L."/>
            <person name="Tang P."/>
            <person name="Li S."/>
            <person name="Liang L."/>
        </authorList>
    </citation>
    <scope>NUCLEOTIDE SEQUENCE</scope>
    <source>
        <strain evidence="1">YMF1.00031</strain>
    </source>
</reference>
<proteinExistence type="predicted"/>
<sequence length="230" mass="25957">MISLDTIPENPNAEGGNCTEDRVVVYLKLQAGRQTAVQPVELNYNWPLSTVLENITQSLREIKYVPPTAICDIHFNDTSARELVLLLHQTQQPQSSLLVRHVFFGSELLDVGTHTPNSSLNSNDVHGRVTFTTAMKLSWIHARNERLMHGDHNGEMSAVVFVGTDEFRMAVVKRYAYAGQVGYDQYRRKGCGKVMEMDGGRGRCVVRDASNGTVRVLRFRPRRGIWIEEV</sequence>
<evidence type="ECO:0000313" key="1">
    <source>
        <dbReference type="EMBL" id="KAJ6263493.1"/>
    </source>
</evidence>